<evidence type="ECO:0000313" key="2">
    <source>
        <dbReference type="Proteomes" id="UP000008385"/>
    </source>
</evidence>
<gene>
    <name evidence="1" type="ordered locus">Rta_28490</name>
</gene>
<name>F5Y5R8_RAMTT</name>
<evidence type="ECO:0008006" key="3">
    <source>
        <dbReference type="Google" id="ProtNLM"/>
    </source>
</evidence>
<sequence>MLLLVWTCAAVAQVAWLAVVPGWRPALGLALVAGLGGWALTAWRAGPRGELSWDGGGWTWQEEGAAVPVQARLEVGLDLQWALLLRMSALGEGPHRLPSWLWLERGMRAAHWDALRRAVYSRARPDAPPASASSAAKP</sequence>
<reference evidence="1 2" key="2">
    <citation type="journal article" date="2011" name="PLoS ONE">
        <title>The Cyst-Dividing Bacterium Ramlibacter tataouinensis TTB310 Genome Reveals a Well-Stocked Toolbox for Adaptation to a Desert Environment.</title>
        <authorList>
            <person name="De Luca G."/>
            <person name="Barakat M."/>
            <person name="Ortet P."/>
            <person name="Fochesato S."/>
            <person name="Jourlin-Castelli C."/>
            <person name="Ansaldi M."/>
            <person name="Py B."/>
            <person name="Fichant G."/>
            <person name="Coutinho P.M."/>
            <person name="Voulhoux R."/>
            <person name="Bastien O."/>
            <person name="Marechal E."/>
            <person name="Henrissat B."/>
            <person name="Quentin Y."/>
            <person name="Noirot P."/>
            <person name="Filloux A."/>
            <person name="Mejean V."/>
            <person name="Dubow M.S."/>
            <person name="Barras F."/>
            <person name="Barbe V."/>
            <person name="Weissenbach J."/>
            <person name="Mihalcescu I."/>
            <person name="Vermeglio A."/>
            <person name="Achouak W."/>
            <person name="Heulin T."/>
        </authorList>
    </citation>
    <scope>NUCLEOTIDE SEQUENCE [LARGE SCALE GENOMIC DNA]</scope>
    <source>
        <strain evidence="2">ATCC BAA-407 / DSM 14655 / LMG 21543 / TTB310</strain>
    </source>
</reference>
<dbReference type="EMBL" id="CP000245">
    <property type="protein sequence ID" value="AEG93952.1"/>
    <property type="molecule type" value="Genomic_DNA"/>
</dbReference>
<organism evidence="1 2">
    <name type="scientific">Ramlibacter tataouinensis (strain ATCC BAA-407 / DSM 14655 / LMG 21543 / TTB310)</name>
    <dbReference type="NCBI Taxonomy" id="365046"/>
    <lineage>
        <taxon>Bacteria</taxon>
        <taxon>Pseudomonadati</taxon>
        <taxon>Pseudomonadota</taxon>
        <taxon>Betaproteobacteria</taxon>
        <taxon>Burkholderiales</taxon>
        <taxon>Comamonadaceae</taxon>
        <taxon>Ramlibacter</taxon>
    </lineage>
</organism>
<dbReference type="HOGENOM" id="CLU_129676_0_0_4"/>
<accession>F5Y5R8</accession>
<reference evidence="2" key="1">
    <citation type="submission" date="2006-01" db="EMBL/GenBank/DDBJ databases">
        <title>Genome of the cyst-dividing bacterium Ramlibacter tataouinensis.</title>
        <authorList>
            <person name="Barakat M."/>
            <person name="Ortet P."/>
            <person name="De Luca G."/>
            <person name="Jourlin-Castelli C."/>
            <person name="Ansaldi M."/>
            <person name="Py B."/>
            <person name="Fichant G."/>
            <person name="Coutinho P."/>
            <person name="Voulhoux R."/>
            <person name="Bastien O."/>
            <person name="Roy S."/>
            <person name="Marechal E."/>
            <person name="Henrissat B."/>
            <person name="Quentin Y."/>
            <person name="Noirot P."/>
            <person name="Filloux A."/>
            <person name="Mejean V."/>
            <person name="DuBow M."/>
            <person name="Barras F."/>
            <person name="Heulin T."/>
        </authorList>
    </citation>
    <scope>NUCLEOTIDE SEQUENCE [LARGE SCALE GENOMIC DNA]</scope>
    <source>
        <strain evidence="2">ATCC BAA-407 / DSM 14655 / LMG 21543 / TTB310</strain>
    </source>
</reference>
<evidence type="ECO:0000313" key="1">
    <source>
        <dbReference type="EMBL" id="AEG93952.1"/>
    </source>
</evidence>
<dbReference type="STRING" id="365046.Rta_28490"/>
<protein>
    <recommendedName>
        <fullName evidence="3">Toxin CptA</fullName>
    </recommendedName>
</protein>
<dbReference type="PATRIC" id="fig|365046.3.peg.2918"/>
<keyword evidence="2" id="KW-1185">Reference proteome</keyword>
<dbReference type="AlphaFoldDB" id="F5Y5R8"/>
<proteinExistence type="predicted"/>
<dbReference type="Proteomes" id="UP000008385">
    <property type="component" value="Chromosome"/>
</dbReference>
<dbReference type="KEGG" id="rta:Rta_28490"/>